<dbReference type="SUPFAM" id="SSF51658">
    <property type="entry name" value="Xylose isomerase-like"/>
    <property type="match status" value="1"/>
</dbReference>
<keyword evidence="1" id="KW-0223">Dioxygenase</keyword>
<dbReference type="InterPro" id="IPR050312">
    <property type="entry name" value="IolE/XylAMocC-like"/>
</dbReference>
<dbReference type="PANTHER" id="PTHR12110">
    <property type="entry name" value="HYDROXYPYRUVATE ISOMERASE"/>
    <property type="match status" value="1"/>
</dbReference>
<dbReference type="Gene3D" id="3.20.20.150">
    <property type="entry name" value="Divalent-metal-dependent TIM barrel enzymes"/>
    <property type="match status" value="1"/>
</dbReference>
<dbReference type="Proteomes" id="UP000248598">
    <property type="component" value="Chromosome 1"/>
</dbReference>
<dbReference type="RefSeq" id="WP_003787386.1">
    <property type="nucleotide sequence ID" value="NZ_CP050136.1"/>
</dbReference>
<organism evidence="1 2">
    <name type="scientific">Kingella kingae</name>
    <dbReference type="NCBI Taxonomy" id="504"/>
    <lineage>
        <taxon>Bacteria</taxon>
        <taxon>Pseudomonadati</taxon>
        <taxon>Pseudomonadota</taxon>
        <taxon>Betaproteobacteria</taxon>
        <taxon>Neisseriales</taxon>
        <taxon>Neisseriaceae</taxon>
        <taxon>Kingella</taxon>
    </lineage>
</organism>
<sequence>MKHSIATVSLSGTLPEKLRAIAGVGFDGVEIFENDLLYFDGSPADVRKMCKDLGLEIMLFQLFRDFEGVRVGVWRNNWNEPSANLI</sequence>
<reference evidence="1 2" key="1">
    <citation type="submission" date="2018-06" db="EMBL/GenBank/DDBJ databases">
        <authorList>
            <consortium name="Pathogen Informatics"/>
            <person name="Doyle S."/>
        </authorList>
    </citation>
    <scope>NUCLEOTIDE SEQUENCE [LARGE SCALE GENOMIC DNA]</scope>
    <source>
        <strain evidence="1 2">NCTC10529</strain>
    </source>
</reference>
<keyword evidence="1" id="KW-0560">Oxidoreductase</keyword>
<name>A0AAX2IZT7_KINKI</name>
<gene>
    <name evidence="1" type="ORF">NCTC10529_00028</name>
</gene>
<dbReference type="InterPro" id="IPR036237">
    <property type="entry name" value="Xyl_isomerase-like_sf"/>
</dbReference>
<dbReference type="KEGG" id="kki:KKKWG1_0666"/>
<dbReference type="PANTHER" id="PTHR12110:SF21">
    <property type="entry name" value="XYLOSE ISOMERASE-LIKE TIM BARREL DOMAIN-CONTAINING PROTEIN"/>
    <property type="match status" value="1"/>
</dbReference>
<proteinExistence type="predicted"/>
<dbReference type="EMBL" id="LS483426">
    <property type="protein sequence ID" value="SQH23886.1"/>
    <property type="molecule type" value="Genomic_DNA"/>
</dbReference>
<accession>A0AAX2IZT7</accession>
<evidence type="ECO:0000313" key="1">
    <source>
        <dbReference type="EMBL" id="SQH23886.1"/>
    </source>
</evidence>
<dbReference type="GO" id="GO:0051213">
    <property type="term" value="F:dioxygenase activity"/>
    <property type="evidence" value="ECO:0007669"/>
    <property type="project" value="UniProtKB-KW"/>
</dbReference>
<dbReference type="AlphaFoldDB" id="A0AAX2IZT7"/>
<protein>
    <submittedName>
        <fullName evidence="1">4-hydroxyphenylpyruvate dioxygenase and related hemolysins</fullName>
    </submittedName>
</protein>
<evidence type="ECO:0000313" key="2">
    <source>
        <dbReference type="Proteomes" id="UP000248598"/>
    </source>
</evidence>
<dbReference type="GeneID" id="93263392"/>